<keyword evidence="2" id="KW-0645">Protease</keyword>
<evidence type="ECO:0000256" key="2">
    <source>
        <dbReference type="ARBA" id="ARBA00022670"/>
    </source>
</evidence>
<feature type="domain" description="Peptidase S8/S53" evidence="6">
    <location>
        <begin position="619"/>
        <end position="725"/>
    </location>
</feature>
<feature type="region of interest" description="Disordered" evidence="5">
    <location>
        <begin position="730"/>
        <end position="752"/>
    </location>
</feature>
<gene>
    <name evidence="7" type="ORF">SAMN05216226_111106</name>
</gene>
<dbReference type="PROSITE" id="PS00138">
    <property type="entry name" value="SUBTILASE_SER"/>
    <property type="match status" value="1"/>
</dbReference>
<feature type="region of interest" description="Disordered" evidence="5">
    <location>
        <begin position="140"/>
        <end position="160"/>
    </location>
</feature>
<reference evidence="7 8" key="1">
    <citation type="submission" date="2016-10" db="EMBL/GenBank/DDBJ databases">
        <authorList>
            <person name="de Groot N.N."/>
        </authorList>
    </citation>
    <scope>NUCLEOTIDE SEQUENCE [LARGE SCALE GENOMIC DNA]</scope>
    <source>
        <strain evidence="7 8">IBRC-M10015</strain>
    </source>
</reference>
<keyword evidence="3" id="KW-0378">Hydrolase</keyword>
<dbReference type="InterPro" id="IPR023828">
    <property type="entry name" value="Peptidase_S8_Ser-AS"/>
</dbReference>
<keyword evidence="8" id="KW-1185">Reference proteome</keyword>
<dbReference type="GO" id="GO:0006508">
    <property type="term" value="P:proteolysis"/>
    <property type="evidence" value="ECO:0007669"/>
    <property type="project" value="UniProtKB-KW"/>
</dbReference>
<name>A0A1G8XJ35_9EURY</name>
<dbReference type="AlphaFoldDB" id="A0A1G8XJ35"/>
<evidence type="ECO:0000256" key="4">
    <source>
        <dbReference type="ARBA" id="ARBA00022825"/>
    </source>
</evidence>
<dbReference type="GO" id="GO:0004252">
    <property type="term" value="F:serine-type endopeptidase activity"/>
    <property type="evidence" value="ECO:0007669"/>
    <property type="project" value="InterPro"/>
</dbReference>
<dbReference type="PANTHER" id="PTHR43399">
    <property type="entry name" value="SUBTILISIN-RELATED"/>
    <property type="match status" value="1"/>
</dbReference>
<dbReference type="InterPro" id="IPR051048">
    <property type="entry name" value="Peptidase_S8/S53_subtilisin"/>
</dbReference>
<evidence type="ECO:0000313" key="7">
    <source>
        <dbReference type="EMBL" id="SDJ90486.1"/>
    </source>
</evidence>
<protein>
    <submittedName>
        <fullName evidence="7">Subtilase family protein</fullName>
    </submittedName>
</protein>
<comment type="similarity">
    <text evidence="1">Belongs to the peptidase S8 family.</text>
</comment>
<dbReference type="STRING" id="890420.SAMN05216226_111106"/>
<dbReference type="PANTHER" id="PTHR43399:SF4">
    <property type="entry name" value="CELL WALL-ASSOCIATED PROTEASE"/>
    <property type="match status" value="1"/>
</dbReference>
<dbReference type="Pfam" id="PF00082">
    <property type="entry name" value="Peptidase_S8"/>
    <property type="match status" value="1"/>
</dbReference>
<evidence type="ECO:0000256" key="3">
    <source>
        <dbReference type="ARBA" id="ARBA00022801"/>
    </source>
</evidence>
<dbReference type="EMBL" id="FNFC01000011">
    <property type="protein sequence ID" value="SDJ90486.1"/>
    <property type="molecule type" value="Genomic_DNA"/>
</dbReference>
<keyword evidence="4" id="KW-0720">Serine protease</keyword>
<dbReference type="Proteomes" id="UP000198856">
    <property type="component" value="Unassembled WGS sequence"/>
</dbReference>
<dbReference type="Gene3D" id="3.40.50.200">
    <property type="entry name" value="Peptidase S8/S53 domain"/>
    <property type="match status" value="2"/>
</dbReference>
<evidence type="ECO:0000313" key="8">
    <source>
        <dbReference type="Proteomes" id="UP000198856"/>
    </source>
</evidence>
<dbReference type="SUPFAM" id="SSF52743">
    <property type="entry name" value="Subtilisin-like"/>
    <property type="match status" value="1"/>
</dbReference>
<accession>A0A1G8XJ35</accession>
<sequence length="779" mass="83126">MCTLATMSEDNARSSIGVSVERKIPSEDAFTVQTSEQIRLQIHTVPGQRDEAVEAVEKAGGDVVHSYDTLVVADIATDRVREVAESSAIRLVNEFVSPEPHGNPRPNVRHLDLPDGIEVPREPVEDWQDVLAEYGITEADLPDPIDLPSEADDTETANTTALPKTEGREILGADDLHAQGITAEDTTVAVLDVAPFDVDNEQYADQVIATLGADPEDSDFDTFYRESGGHGDACADIVSVIAPDADLVLGDLRALDPPNLPTALDTLEAKFPEVDVVSFSVGFLPDFRIDGFDPISLRIAEFTENTDSVFVNSAGNSAAVEVAWMFDETLGAIPLPQENGDAYDSQGDGVFDGDGLLNFDANFDADLPVSTRLPIQTPVDVTAYAWDGMFSPLSNDIGWTVTHWDADPVVDDQVYEARLYPTPEADDPVEASETNNPWETIVVLAEWFEGETTVTVDVANGAWVVNDVTGDAEGSVVASSGPNPDLQFPEGQRITIENEAWDANPIEFRADDGTPLLSQDPNVDGEWETNPVVDWKQNGSEVTFNVTNDPGAVAVGVPGFSDLLSSYVSTADETVTGAVQSTQALPIYLEVEEIDADDDHHFDVWGQFGDVNIPTPWATDARSIGIPALSRDSNLLSVAAVQAVDLGGGDGETGLAFERNKGDLKGYSSQGPTQDGRRGIDIAGPSHVSTAARGPIEDVFGFNGTSAAAPHVAGAVALMYQAASETLFEQQQSSESLAPSEEDRVTATVSDDEVPALGEYVVSAITDDGDIQGTLTVDD</sequence>
<evidence type="ECO:0000256" key="1">
    <source>
        <dbReference type="ARBA" id="ARBA00011073"/>
    </source>
</evidence>
<proteinExistence type="inferred from homology"/>
<dbReference type="InterPro" id="IPR000209">
    <property type="entry name" value="Peptidase_S8/S53_dom"/>
</dbReference>
<organism evidence="7 8">
    <name type="scientific">Halovenus aranensis</name>
    <dbReference type="NCBI Taxonomy" id="890420"/>
    <lineage>
        <taxon>Archaea</taxon>
        <taxon>Methanobacteriati</taxon>
        <taxon>Methanobacteriota</taxon>
        <taxon>Stenosarchaea group</taxon>
        <taxon>Halobacteria</taxon>
        <taxon>Halobacteriales</taxon>
        <taxon>Haloarculaceae</taxon>
        <taxon>Halovenus</taxon>
    </lineage>
</organism>
<evidence type="ECO:0000259" key="6">
    <source>
        <dbReference type="Pfam" id="PF00082"/>
    </source>
</evidence>
<evidence type="ECO:0000256" key="5">
    <source>
        <dbReference type="SAM" id="MobiDB-lite"/>
    </source>
</evidence>
<dbReference type="InterPro" id="IPR036852">
    <property type="entry name" value="Peptidase_S8/S53_dom_sf"/>
</dbReference>